<sequence>MTFRSPGGAQASRGRSRLIVPVVAAVVILVMLVVLYASFWTDYLWFRSVDYTEVFLTQLRTQAIMFAAGAAVMGLFVGVNTYIAYRVRPTYRPFSLEQQGLERYRMTIDPLRRMIFWGLVGVLALMAGASAAGGWQTWLTFSNQEPFGVTDQQFGTDISFFMFTYPFIRLVMSYLFGGVILALITSVITHYVYGGVRLQTQGERATPAARVHLSVLLGIFVLLKAVAYWLDTYGLAYSERGYVHGPSYTDVNALLPAKYILAGIAVICALLFFANIIRRGAMLPIVGLLMLGISAFLLGVAYPAIVQQFQVQPNEARMEEPYIERNIEATRAAYDVADAEIIDYNANTELTPNELASEAETISGVRLLDPNVVSTAYQQLQQIRGFYEFPEQLDVDRYPDAEGNLRDTVIAAREMGAVPADQDNWINRHLVYTHGYGLVAAPGSEVDDTGRPAFIERDIPSSGELGIDQPRIYFGERTSDYAIVGAPEGAAPREYDYPDEASGGQQSYTYTGDSGVPVGGFFNRLLYAIVLRDANFLLSTSELNSESQILLNREPRERIQQVAPFLSLDGNPYPAVVDGRIVWIVDAYTVSDAYPYSQRVSFGEATSDTSTQTGAVQQQPTDRLNYIRNSVKATVDAYTGEVNLYEWDTEDPVLHTWMNAFPSVVQEHEEIPQELLQHFRYPEDLFKVQRHILAQYHVTEPGAFYSGGDFWLVPDDPTQESGISQPPYYLTVQMPCPSRPEDNAEAAEGGGAAEEPPSETEGAEADQCDPEPRFSLTSAFVPRDRPNLAAFMAVSSAPGEDYGQIQLLQLPTDSPIQGPGQVQNSFNSDTEVADTLNVLRIGDSETINGNLLTLPFGGGLLYVQPVYVQSTESQAEPYPVLRRVLVLYGGSIGFGTNLQDALNQVFEGDPSELPEDLEGVEGGTVSPEVRAALNDATAAYEAGQEALQAGDFAAYGEANEDLAAALEQAARLMGGGSQVDDSGTAEPSPAPSPEGE</sequence>
<evidence type="ECO:0000256" key="5">
    <source>
        <dbReference type="HAMAP-Rule" id="MF_01600"/>
    </source>
</evidence>
<feature type="transmembrane region" description="Helical" evidence="5">
    <location>
        <begin position="259"/>
        <end position="277"/>
    </location>
</feature>
<evidence type="ECO:0000256" key="3">
    <source>
        <dbReference type="ARBA" id="ARBA00022989"/>
    </source>
</evidence>
<dbReference type="Pfam" id="PF03699">
    <property type="entry name" value="UPF0182"/>
    <property type="match status" value="2"/>
</dbReference>
<feature type="transmembrane region" description="Helical" evidence="5">
    <location>
        <begin position="114"/>
        <end position="135"/>
    </location>
</feature>
<dbReference type="EMBL" id="PVZC01000001">
    <property type="protein sequence ID" value="PRY02034.1"/>
    <property type="molecule type" value="Genomic_DNA"/>
</dbReference>
<comment type="similarity">
    <text evidence="5">Belongs to the UPF0182 family.</text>
</comment>
<dbReference type="AlphaFoldDB" id="A0A2T0QDL0"/>
<dbReference type="InterPro" id="IPR005372">
    <property type="entry name" value="UPF0182"/>
</dbReference>
<protein>
    <recommendedName>
        <fullName evidence="5">UPF0182 protein CLV72_101632</fullName>
    </recommendedName>
</protein>
<evidence type="ECO:0000313" key="8">
    <source>
        <dbReference type="Proteomes" id="UP000237846"/>
    </source>
</evidence>
<name>A0A2T0QDL0_9ACTN</name>
<dbReference type="PANTHER" id="PTHR39344:SF1">
    <property type="entry name" value="UPF0182 PROTEIN SLL1060"/>
    <property type="match status" value="1"/>
</dbReference>
<keyword evidence="4 5" id="KW-0472">Membrane</keyword>
<dbReference type="HAMAP" id="MF_01600">
    <property type="entry name" value="UPF0182"/>
    <property type="match status" value="1"/>
</dbReference>
<keyword evidence="3 5" id="KW-1133">Transmembrane helix</keyword>
<reference evidence="7 8" key="1">
    <citation type="submission" date="2018-03" db="EMBL/GenBank/DDBJ databases">
        <title>Genomic Encyclopedia of Archaeal and Bacterial Type Strains, Phase II (KMG-II): from individual species to whole genera.</title>
        <authorList>
            <person name="Goeker M."/>
        </authorList>
    </citation>
    <scope>NUCLEOTIDE SEQUENCE [LARGE SCALE GENOMIC DNA]</scope>
    <source>
        <strain evidence="7 8">DSM 45601</strain>
    </source>
</reference>
<feature type="transmembrane region" description="Helical" evidence="5">
    <location>
        <begin position="18"/>
        <end position="39"/>
    </location>
</feature>
<evidence type="ECO:0000256" key="4">
    <source>
        <dbReference type="ARBA" id="ARBA00023136"/>
    </source>
</evidence>
<evidence type="ECO:0000256" key="2">
    <source>
        <dbReference type="ARBA" id="ARBA00022692"/>
    </source>
</evidence>
<feature type="region of interest" description="Disordered" evidence="6">
    <location>
        <begin position="973"/>
        <end position="996"/>
    </location>
</feature>
<evidence type="ECO:0000256" key="1">
    <source>
        <dbReference type="ARBA" id="ARBA00022475"/>
    </source>
</evidence>
<dbReference type="PANTHER" id="PTHR39344">
    <property type="entry name" value="UPF0182 PROTEIN SLL1060"/>
    <property type="match status" value="1"/>
</dbReference>
<comment type="subcellular location">
    <subcellularLocation>
        <location evidence="5">Cell membrane</location>
        <topology evidence="5">Multi-pass membrane protein</topology>
    </subcellularLocation>
</comment>
<feature type="transmembrane region" description="Helical" evidence="5">
    <location>
        <begin position="171"/>
        <end position="193"/>
    </location>
</feature>
<feature type="region of interest" description="Disordered" evidence="6">
    <location>
        <begin position="734"/>
        <end position="779"/>
    </location>
</feature>
<feature type="transmembrane region" description="Helical" evidence="5">
    <location>
        <begin position="284"/>
        <end position="305"/>
    </location>
</feature>
<evidence type="ECO:0000256" key="6">
    <source>
        <dbReference type="SAM" id="MobiDB-lite"/>
    </source>
</evidence>
<organism evidence="7 8">
    <name type="scientific">Allonocardiopsis opalescens</name>
    <dbReference type="NCBI Taxonomy" id="1144618"/>
    <lineage>
        <taxon>Bacteria</taxon>
        <taxon>Bacillati</taxon>
        <taxon>Actinomycetota</taxon>
        <taxon>Actinomycetes</taxon>
        <taxon>Streptosporangiales</taxon>
        <taxon>Allonocardiopsis</taxon>
    </lineage>
</organism>
<keyword evidence="1 5" id="KW-1003">Cell membrane</keyword>
<evidence type="ECO:0000313" key="7">
    <source>
        <dbReference type="EMBL" id="PRY02034.1"/>
    </source>
</evidence>
<gene>
    <name evidence="7" type="ORF">CLV72_101632</name>
</gene>
<accession>A0A2T0QDL0</accession>
<dbReference type="GO" id="GO:0005576">
    <property type="term" value="C:extracellular region"/>
    <property type="evidence" value="ECO:0007669"/>
    <property type="project" value="TreeGrafter"/>
</dbReference>
<feature type="transmembrane region" description="Helical" evidence="5">
    <location>
        <begin position="213"/>
        <end position="230"/>
    </location>
</feature>
<dbReference type="Proteomes" id="UP000237846">
    <property type="component" value="Unassembled WGS sequence"/>
</dbReference>
<feature type="transmembrane region" description="Helical" evidence="5">
    <location>
        <begin position="59"/>
        <end position="85"/>
    </location>
</feature>
<dbReference type="GO" id="GO:0005886">
    <property type="term" value="C:plasma membrane"/>
    <property type="evidence" value="ECO:0007669"/>
    <property type="project" value="UniProtKB-SubCell"/>
</dbReference>
<keyword evidence="8" id="KW-1185">Reference proteome</keyword>
<comment type="caution">
    <text evidence="7">The sequence shown here is derived from an EMBL/GenBank/DDBJ whole genome shotgun (WGS) entry which is preliminary data.</text>
</comment>
<feature type="compositionally biased region" description="Acidic residues" evidence="6">
    <location>
        <begin position="756"/>
        <end position="769"/>
    </location>
</feature>
<keyword evidence="2 5" id="KW-0812">Transmembrane</keyword>
<proteinExistence type="inferred from homology"/>